<proteinExistence type="predicted"/>
<organism evidence="2 3">
    <name type="scientific">Halosimplex carlsbadense 2-9-1</name>
    <dbReference type="NCBI Taxonomy" id="797114"/>
    <lineage>
        <taxon>Archaea</taxon>
        <taxon>Methanobacteriati</taxon>
        <taxon>Methanobacteriota</taxon>
        <taxon>Stenosarchaea group</taxon>
        <taxon>Halobacteria</taxon>
        <taxon>Halobacteriales</taxon>
        <taxon>Haloarculaceae</taxon>
        <taxon>Halosimplex</taxon>
    </lineage>
</organism>
<dbReference type="STRING" id="797114.C475_19753"/>
<name>M0CDZ3_9EURY</name>
<feature type="transmembrane region" description="Helical" evidence="1">
    <location>
        <begin position="12"/>
        <end position="32"/>
    </location>
</feature>
<protein>
    <submittedName>
        <fullName evidence="2">Uncharacterized protein</fullName>
    </submittedName>
</protein>
<evidence type="ECO:0000313" key="2">
    <source>
        <dbReference type="EMBL" id="ELZ20868.1"/>
    </source>
</evidence>
<dbReference type="Proteomes" id="UP000011626">
    <property type="component" value="Unassembled WGS sequence"/>
</dbReference>
<sequence length="86" mass="9043">MLADDSEQRSEAKMALLICGIGLPVMTLLALADLFPGPFDPLVLSLFDGIGYIGLFFLGPLMLSGLLVGLGIITASLTQELIGEYA</sequence>
<evidence type="ECO:0000313" key="3">
    <source>
        <dbReference type="Proteomes" id="UP000011626"/>
    </source>
</evidence>
<comment type="caution">
    <text evidence="2">The sequence shown here is derived from an EMBL/GenBank/DDBJ whole genome shotgun (WGS) entry which is preliminary data.</text>
</comment>
<feature type="transmembrane region" description="Helical" evidence="1">
    <location>
        <begin position="52"/>
        <end position="73"/>
    </location>
</feature>
<dbReference type="EMBL" id="AOIU01000044">
    <property type="protein sequence ID" value="ELZ20868.1"/>
    <property type="molecule type" value="Genomic_DNA"/>
</dbReference>
<keyword evidence="1" id="KW-0812">Transmembrane</keyword>
<dbReference type="AlphaFoldDB" id="M0CDZ3"/>
<evidence type="ECO:0000256" key="1">
    <source>
        <dbReference type="SAM" id="Phobius"/>
    </source>
</evidence>
<keyword evidence="1" id="KW-0472">Membrane</keyword>
<reference evidence="2 3" key="1">
    <citation type="journal article" date="2014" name="PLoS Genet.">
        <title>Phylogenetically driven sequencing of extremely halophilic archaea reveals strategies for static and dynamic osmo-response.</title>
        <authorList>
            <person name="Becker E.A."/>
            <person name="Seitzer P.M."/>
            <person name="Tritt A."/>
            <person name="Larsen D."/>
            <person name="Krusor M."/>
            <person name="Yao A.I."/>
            <person name="Wu D."/>
            <person name="Madern D."/>
            <person name="Eisen J.A."/>
            <person name="Darling A.E."/>
            <person name="Facciotti M.T."/>
        </authorList>
    </citation>
    <scope>NUCLEOTIDE SEQUENCE [LARGE SCALE GENOMIC DNA]</scope>
    <source>
        <strain evidence="2 3">2-9-1</strain>
    </source>
</reference>
<accession>M0CDZ3</accession>
<gene>
    <name evidence="2" type="ORF">C475_19753</name>
</gene>
<keyword evidence="1" id="KW-1133">Transmembrane helix</keyword>
<keyword evidence="3" id="KW-1185">Reference proteome</keyword>